<dbReference type="EMBL" id="AUZY01007495">
    <property type="protein sequence ID" value="EQD49658.1"/>
    <property type="molecule type" value="Genomic_DNA"/>
</dbReference>
<reference evidence="1" key="1">
    <citation type="submission" date="2013-08" db="EMBL/GenBank/DDBJ databases">
        <authorList>
            <person name="Mendez C."/>
            <person name="Richter M."/>
            <person name="Ferrer M."/>
            <person name="Sanchez J."/>
        </authorList>
    </citation>
    <scope>NUCLEOTIDE SEQUENCE</scope>
</reference>
<dbReference type="AlphaFoldDB" id="T0ZYL5"/>
<comment type="caution">
    <text evidence="1">The sequence shown here is derived from an EMBL/GenBank/DDBJ whole genome shotgun (WGS) entry which is preliminary data.</text>
</comment>
<reference evidence="1" key="2">
    <citation type="journal article" date="2014" name="ISME J.">
        <title>Microbial stratification in low pH oxic and suboxic macroscopic growths along an acid mine drainage.</title>
        <authorList>
            <person name="Mendez-Garcia C."/>
            <person name="Mesa V."/>
            <person name="Sprenger R.R."/>
            <person name="Richter M."/>
            <person name="Diez M.S."/>
            <person name="Solano J."/>
            <person name="Bargiela R."/>
            <person name="Golyshina O.V."/>
            <person name="Manteca A."/>
            <person name="Ramos J.L."/>
            <person name="Gallego J.R."/>
            <person name="Llorente I."/>
            <person name="Martins Dos Santos V.A."/>
            <person name="Jensen O.N."/>
            <person name="Pelaez A.I."/>
            <person name="Sanchez J."/>
            <person name="Ferrer M."/>
        </authorList>
    </citation>
    <scope>NUCLEOTIDE SEQUENCE</scope>
</reference>
<sequence>MIATGIPGRPEILLVGTVRGYAPEVPDVLAALDRFEPDAIGVGLSEEELQGLVEYFADADAEEVVPLTQVERQEVAGLTRYGEVRVPSPAYIAILEWAHARKIPVVPLDASDIGAADMFARHIGYIELVRRTLREHRLGRSPPPAGGPDEYALAWDRTLSSGRGSRAFLAERDTFLAATALELAGTHDRVGIVVDRERFALVAGEWARTRRVRLAR</sequence>
<proteinExistence type="predicted"/>
<feature type="non-terminal residue" evidence="1">
    <location>
        <position position="216"/>
    </location>
</feature>
<gene>
    <name evidence="1" type="ORF">B1B_11519</name>
</gene>
<evidence type="ECO:0000313" key="1">
    <source>
        <dbReference type="EMBL" id="EQD49658.1"/>
    </source>
</evidence>
<organism evidence="1">
    <name type="scientific">mine drainage metagenome</name>
    <dbReference type="NCBI Taxonomy" id="410659"/>
    <lineage>
        <taxon>unclassified sequences</taxon>
        <taxon>metagenomes</taxon>
        <taxon>ecological metagenomes</taxon>
    </lineage>
</organism>
<protein>
    <submittedName>
        <fullName evidence="1">Uncharacterized protein</fullName>
    </submittedName>
</protein>
<accession>T0ZYL5</accession>
<name>T0ZYL5_9ZZZZ</name>